<reference evidence="4" key="1">
    <citation type="submission" date="2022-01" db="EMBL/GenBank/DDBJ databases">
        <authorList>
            <person name="Jo J.-H."/>
            <person name="Im W.-T."/>
        </authorList>
    </citation>
    <scope>NUCLEOTIDE SEQUENCE</scope>
    <source>
        <strain evidence="4">G124</strain>
    </source>
</reference>
<evidence type="ECO:0000259" key="3">
    <source>
        <dbReference type="Pfam" id="PF16220"/>
    </source>
</evidence>
<evidence type="ECO:0000259" key="2">
    <source>
        <dbReference type="Pfam" id="PF04773"/>
    </source>
</evidence>
<protein>
    <submittedName>
        <fullName evidence="4">FecR domain-containing protein</fullName>
    </submittedName>
</protein>
<name>A0A9X1QNC8_9SPHN</name>
<dbReference type="EMBL" id="JAKFGM010000002">
    <property type="protein sequence ID" value="MCF2515207.1"/>
    <property type="molecule type" value="Genomic_DNA"/>
</dbReference>
<dbReference type="PANTHER" id="PTHR30273:SF2">
    <property type="entry name" value="PROTEIN FECR"/>
    <property type="match status" value="1"/>
</dbReference>
<accession>A0A9X1QNC8</accession>
<evidence type="ECO:0000256" key="1">
    <source>
        <dbReference type="SAM" id="Phobius"/>
    </source>
</evidence>
<dbReference type="GO" id="GO:0016989">
    <property type="term" value="F:sigma factor antagonist activity"/>
    <property type="evidence" value="ECO:0007669"/>
    <property type="project" value="TreeGrafter"/>
</dbReference>
<gene>
    <name evidence="4" type="ORF">LVY65_09055</name>
</gene>
<feature type="domain" description="FecR N-terminal" evidence="3">
    <location>
        <begin position="6"/>
        <end position="42"/>
    </location>
</feature>
<feature type="transmembrane region" description="Helical" evidence="1">
    <location>
        <begin position="79"/>
        <end position="97"/>
    </location>
</feature>
<evidence type="ECO:0000313" key="4">
    <source>
        <dbReference type="EMBL" id="MCF2515207.1"/>
    </source>
</evidence>
<organism evidence="4 5">
    <name type="scientific">Sphingomonas cremea</name>
    <dbReference type="NCBI Taxonomy" id="2904799"/>
    <lineage>
        <taxon>Bacteria</taxon>
        <taxon>Pseudomonadati</taxon>
        <taxon>Pseudomonadota</taxon>
        <taxon>Alphaproteobacteria</taxon>
        <taxon>Sphingomonadales</taxon>
        <taxon>Sphingomonadaceae</taxon>
        <taxon>Sphingomonas</taxon>
    </lineage>
</organism>
<dbReference type="Pfam" id="PF16220">
    <property type="entry name" value="DUF4880"/>
    <property type="match status" value="1"/>
</dbReference>
<dbReference type="AlphaFoldDB" id="A0A9X1QNC8"/>
<dbReference type="Pfam" id="PF04773">
    <property type="entry name" value="FecR"/>
    <property type="match status" value="1"/>
</dbReference>
<keyword evidence="1" id="KW-0812">Transmembrane</keyword>
<dbReference type="PIRSF" id="PIRSF018266">
    <property type="entry name" value="FecR"/>
    <property type="match status" value="1"/>
</dbReference>
<dbReference type="InterPro" id="IPR006860">
    <property type="entry name" value="FecR"/>
</dbReference>
<dbReference type="Gene3D" id="2.60.120.1440">
    <property type="match status" value="1"/>
</dbReference>
<comment type="caution">
    <text evidence="4">The sequence shown here is derived from an EMBL/GenBank/DDBJ whole genome shotgun (WGS) entry which is preliminary data.</text>
</comment>
<dbReference type="RefSeq" id="WP_235067722.1">
    <property type="nucleotide sequence ID" value="NZ_JAKFGM010000002.1"/>
</dbReference>
<dbReference type="InterPro" id="IPR012373">
    <property type="entry name" value="Ferrdict_sens_TM"/>
</dbReference>
<evidence type="ECO:0000313" key="5">
    <source>
        <dbReference type="Proteomes" id="UP001139410"/>
    </source>
</evidence>
<feature type="domain" description="FecR protein" evidence="2">
    <location>
        <begin position="108"/>
        <end position="193"/>
    </location>
</feature>
<sequence>MDRIYEEAANWLVREPDDAMDWPGFTHWLEADPRHRAAYDELALIDAELDDHSTRLAAARPEPLPVAANDSQPLRWGRWAGMGGGAIAACLALVFALQPVGRDVPIQDYRSAIGKNSQIALGDGSKIVLAPASHLTVQGDQLALEGTGYFDIPHKPGRTLIIRAGEFQISDVGTQFSVGNEADGVSVDVAEGSLSVSSERLAKPIALAAGHGLRADRSSKTIRMTSVDPQQVASWRRGQLQFDQTPLALVARDISRYSGEKVMVDPAIANQPFSGVIAIDEGASPARALAQILSVETRPVDGGIRLEPRGR</sequence>
<keyword evidence="5" id="KW-1185">Reference proteome</keyword>
<proteinExistence type="predicted"/>
<dbReference type="Proteomes" id="UP001139410">
    <property type="component" value="Unassembled WGS sequence"/>
</dbReference>
<dbReference type="InterPro" id="IPR032623">
    <property type="entry name" value="FecR_N"/>
</dbReference>
<keyword evidence="1" id="KW-1133">Transmembrane helix</keyword>
<dbReference type="PANTHER" id="PTHR30273">
    <property type="entry name" value="PERIPLASMIC SIGNAL SENSOR AND SIGMA FACTOR ACTIVATOR FECR-RELATED"/>
    <property type="match status" value="1"/>
</dbReference>
<keyword evidence="1" id="KW-0472">Membrane</keyword>